<proteinExistence type="predicted"/>
<dbReference type="EMBL" id="JACGCM010000926">
    <property type="protein sequence ID" value="KAF6164520.1"/>
    <property type="molecule type" value="Genomic_DNA"/>
</dbReference>
<evidence type="ECO:0000313" key="1">
    <source>
        <dbReference type="EMBL" id="KAF6164520.1"/>
    </source>
</evidence>
<gene>
    <name evidence="1" type="ORF">GIB67_025346</name>
</gene>
<comment type="caution">
    <text evidence="1">The sequence shown here is derived from an EMBL/GenBank/DDBJ whole genome shotgun (WGS) entry which is preliminary data.</text>
</comment>
<dbReference type="AlphaFoldDB" id="A0A7J7NBX9"/>
<organism evidence="1 2">
    <name type="scientific">Kingdonia uniflora</name>
    <dbReference type="NCBI Taxonomy" id="39325"/>
    <lineage>
        <taxon>Eukaryota</taxon>
        <taxon>Viridiplantae</taxon>
        <taxon>Streptophyta</taxon>
        <taxon>Embryophyta</taxon>
        <taxon>Tracheophyta</taxon>
        <taxon>Spermatophyta</taxon>
        <taxon>Magnoliopsida</taxon>
        <taxon>Ranunculales</taxon>
        <taxon>Circaeasteraceae</taxon>
        <taxon>Kingdonia</taxon>
    </lineage>
</organism>
<reference evidence="1 2" key="1">
    <citation type="journal article" date="2020" name="IScience">
        <title>Genome Sequencing of the Endangered Kingdonia uniflora (Circaeasteraceae, Ranunculales) Reveals Potential Mechanisms of Evolutionary Specialization.</title>
        <authorList>
            <person name="Sun Y."/>
            <person name="Deng T."/>
            <person name="Zhang A."/>
            <person name="Moore M.J."/>
            <person name="Landis J.B."/>
            <person name="Lin N."/>
            <person name="Zhang H."/>
            <person name="Zhang X."/>
            <person name="Huang J."/>
            <person name="Zhang X."/>
            <person name="Sun H."/>
            <person name="Wang H."/>
        </authorList>
    </citation>
    <scope>NUCLEOTIDE SEQUENCE [LARGE SCALE GENOMIC DNA]</scope>
    <source>
        <strain evidence="1">TB1705</strain>
        <tissue evidence="1">Leaf</tissue>
    </source>
</reference>
<dbReference type="Proteomes" id="UP000541444">
    <property type="component" value="Unassembled WGS sequence"/>
</dbReference>
<keyword evidence="2" id="KW-1185">Reference proteome</keyword>
<protein>
    <submittedName>
        <fullName evidence="1">Uncharacterized protein</fullName>
    </submittedName>
</protein>
<accession>A0A7J7NBX9</accession>
<evidence type="ECO:0000313" key="2">
    <source>
        <dbReference type="Proteomes" id="UP000541444"/>
    </source>
</evidence>
<sequence>MSSGIWLKVIFSFERPDNFSRILKQLVVKSFERLWRCFASQALIYLEMRSIL</sequence>
<name>A0A7J7NBX9_9MAGN</name>